<comment type="similarity">
    <text evidence="2">Belongs to the cation diffusion facilitator (CDF) transporter (TC 2.A.4) family. SLC30A subfamily.</text>
</comment>
<feature type="transmembrane region" description="Helical" evidence="8">
    <location>
        <begin position="149"/>
        <end position="175"/>
    </location>
</feature>
<dbReference type="SUPFAM" id="SSF160240">
    <property type="entry name" value="Cation efflux protein cytoplasmic domain-like"/>
    <property type="match status" value="1"/>
</dbReference>
<protein>
    <submittedName>
        <fullName evidence="11">Cation diffusion facilitator family transporter</fullName>
    </submittedName>
</protein>
<dbReference type="GO" id="GO:0005886">
    <property type="term" value="C:plasma membrane"/>
    <property type="evidence" value="ECO:0007669"/>
    <property type="project" value="TreeGrafter"/>
</dbReference>
<dbReference type="InterPro" id="IPR058533">
    <property type="entry name" value="Cation_efflux_TM"/>
</dbReference>
<dbReference type="PANTHER" id="PTHR11562">
    <property type="entry name" value="CATION EFFLUX PROTEIN/ ZINC TRANSPORTER"/>
    <property type="match status" value="1"/>
</dbReference>
<proteinExistence type="inferred from homology"/>
<evidence type="ECO:0000259" key="10">
    <source>
        <dbReference type="Pfam" id="PF16916"/>
    </source>
</evidence>
<evidence type="ECO:0000256" key="2">
    <source>
        <dbReference type="ARBA" id="ARBA00008873"/>
    </source>
</evidence>
<dbReference type="InterPro" id="IPR002524">
    <property type="entry name" value="Cation_efflux"/>
</dbReference>
<evidence type="ECO:0000256" key="4">
    <source>
        <dbReference type="ARBA" id="ARBA00022692"/>
    </source>
</evidence>
<dbReference type="PATRIC" id="fig|1423740.3.peg.548"/>
<dbReference type="STRING" id="1423740.FC36_GL000508"/>
<sequence length="300" mass="33153">MHNHQHDIKLSKQRFTLVTLLNLAITLAEIIGGLLSGSLALLSDAFHNFGDSFAIILSYSAQLIAGQKRSPSQTYGYKRAEILAALLNSLFLVVMSVFLSFAALKRLGHPETIDGPVMLTVAIIGLLANLISALLLASSSKHNLNIKATYLHILSDALSSLAVIGVGLVLTFIPADWIDPLLTILVSGYIIWEAWPIIKKTLIILMEAAPDLDYAAIKADILQIPNVTSIHHIHAWMIDEHDIIFSAHINLSNCQLSQAEVIYSQIERLLQTKYHISHTTIQAEYQRGLNEDLFDSKNPY</sequence>
<keyword evidence="3" id="KW-0813">Transport</keyword>
<evidence type="ECO:0000256" key="1">
    <source>
        <dbReference type="ARBA" id="ARBA00004141"/>
    </source>
</evidence>
<feature type="transmembrane region" description="Helical" evidence="8">
    <location>
        <begin position="85"/>
        <end position="104"/>
    </location>
</feature>
<accession>A0A0R1TE91</accession>
<dbReference type="Pfam" id="PF16916">
    <property type="entry name" value="ZT_dimer"/>
    <property type="match status" value="1"/>
</dbReference>
<feature type="transmembrane region" description="Helical" evidence="8">
    <location>
        <begin position="181"/>
        <end position="198"/>
    </location>
</feature>
<feature type="transmembrane region" description="Helical" evidence="8">
    <location>
        <begin position="116"/>
        <end position="137"/>
    </location>
</feature>
<evidence type="ECO:0000256" key="5">
    <source>
        <dbReference type="ARBA" id="ARBA00022989"/>
    </source>
</evidence>
<dbReference type="OrthoDB" id="9809646at2"/>
<keyword evidence="4 8" id="KW-0812">Transmembrane</keyword>
<dbReference type="EMBL" id="AZFH01000102">
    <property type="protein sequence ID" value="KRL79472.1"/>
    <property type="molecule type" value="Genomic_DNA"/>
</dbReference>
<evidence type="ECO:0000256" key="6">
    <source>
        <dbReference type="ARBA" id="ARBA00023065"/>
    </source>
</evidence>
<dbReference type="GO" id="GO:0005385">
    <property type="term" value="F:zinc ion transmembrane transporter activity"/>
    <property type="evidence" value="ECO:0007669"/>
    <property type="project" value="TreeGrafter"/>
</dbReference>
<name>A0A0R1TE91_9LACO</name>
<comment type="caution">
    <text evidence="11">The sequence shown here is derived from an EMBL/GenBank/DDBJ whole genome shotgun (WGS) entry which is preliminary data.</text>
</comment>
<reference evidence="11 12" key="1">
    <citation type="journal article" date="2015" name="Genome Announc.">
        <title>Expanding the biotechnology potential of lactobacilli through comparative genomics of 213 strains and associated genera.</title>
        <authorList>
            <person name="Sun Z."/>
            <person name="Harris H.M."/>
            <person name="McCann A."/>
            <person name="Guo C."/>
            <person name="Argimon S."/>
            <person name="Zhang W."/>
            <person name="Yang X."/>
            <person name="Jeffery I.B."/>
            <person name="Cooney J.C."/>
            <person name="Kagawa T.F."/>
            <person name="Liu W."/>
            <person name="Song Y."/>
            <person name="Salvetti E."/>
            <person name="Wrobel A."/>
            <person name="Rasinkangas P."/>
            <person name="Parkhill J."/>
            <person name="Rea M.C."/>
            <person name="O'Sullivan O."/>
            <person name="Ritari J."/>
            <person name="Douillard F.P."/>
            <person name="Paul Ross R."/>
            <person name="Yang R."/>
            <person name="Briner A.E."/>
            <person name="Felis G.E."/>
            <person name="de Vos W.M."/>
            <person name="Barrangou R."/>
            <person name="Klaenhammer T.R."/>
            <person name="Caufield P.W."/>
            <person name="Cui Y."/>
            <person name="Zhang H."/>
            <person name="O'Toole P.W."/>
        </authorList>
    </citation>
    <scope>NUCLEOTIDE SEQUENCE [LARGE SCALE GENOMIC DNA]</scope>
    <source>
        <strain evidence="11 12">DSM 15833</strain>
    </source>
</reference>
<keyword evidence="7 8" id="KW-0472">Membrane</keyword>
<evidence type="ECO:0000313" key="12">
    <source>
        <dbReference type="Proteomes" id="UP000051048"/>
    </source>
</evidence>
<organism evidence="11 12">
    <name type="scientific">Ligilactobacillus equi DSM 15833 = JCM 10991</name>
    <dbReference type="NCBI Taxonomy" id="1423740"/>
    <lineage>
        <taxon>Bacteria</taxon>
        <taxon>Bacillati</taxon>
        <taxon>Bacillota</taxon>
        <taxon>Bacilli</taxon>
        <taxon>Lactobacillales</taxon>
        <taxon>Lactobacillaceae</taxon>
        <taxon>Ligilactobacillus</taxon>
    </lineage>
</organism>
<evidence type="ECO:0000313" key="11">
    <source>
        <dbReference type="EMBL" id="KRL79472.1"/>
    </source>
</evidence>
<dbReference type="Gene3D" id="1.20.1510.10">
    <property type="entry name" value="Cation efflux protein transmembrane domain"/>
    <property type="match status" value="1"/>
</dbReference>
<evidence type="ECO:0000256" key="8">
    <source>
        <dbReference type="SAM" id="Phobius"/>
    </source>
</evidence>
<comment type="subcellular location">
    <subcellularLocation>
        <location evidence="1">Membrane</location>
        <topology evidence="1">Multi-pass membrane protein</topology>
    </subcellularLocation>
</comment>
<gene>
    <name evidence="11" type="ORF">FC36_GL000508</name>
</gene>
<dbReference type="InterPro" id="IPR036837">
    <property type="entry name" value="Cation_efflux_CTD_sf"/>
</dbReference>
<keyword evidence="5 8" id="KW-1133">Transmembrane helix</keyword>
<dbReference type="NCBIfam" id="TIGR01297">
    <property type="entry name" value="CDF"/>
    <property type="match status" value="1"/>
</dbReference>
<evidence type="ECO:0000256" key="7">
    <source>
        <dbReference type="ARBA" id="ARBA00023136"/>
    </source>
</evidence>
<dbReference type="InterPro" id="IPR027470">
    <property type="entry name" value="Cation_efflux_CTD"/>
</dbReference>
<dbReference type="InterPro" id="IPR027469">
    <property type="entry name" value="Cation_efflux_TMD_sf"/>
</dbReference>
<feature type="domain" description="Cation efflux protein cytoplasmic" evidence="10">
    <location>
        <begin position="210"/>
        <end position="284"/>
    </location>
</feature>
<dbReference type="RefSeq" id="WP_056986800.1">
    <property type="nucleotide sequence ID" value="NZ_AZFH01000102.1"/>
</dbReference>
<feature type="domain" description="Cation efflux protein transmembrane" evidence="9">
    <location>
        <begin position="17"/>
        <end position="206"/>
    </location>
</feature>
<dbReference type="InterPro" id="IPR050681">
    <property type="entry name" value="CDF/SLC30A"/>
</dbReference>
<keyword evidence="6" id="KW-0406">Ion transport</keyword>
<dbReference type="AlphaFoldDB" id="A0A0R1TE91"/>
<dbReference type="Pfam" id="PF01545">
    <property type="entry name" value="Cation_efflux"/>
    <property type="match status" value="1"/>
</dbReference>
<dbReference type="PANTHER" id="PTHR11562:SF17">
    <property type="entry name" value="RE54080P-RELATED"/>
    <property type="match status" value="1"/>
</dbReference>
<dbReference type="SUPFAM" id="SSF161111">
    <property type="entry name" value="Cation efflux protein transmembrane domain-like"/>
    <property type="match status" value="1"/>
</dbReference>
<evidence type="ECO:0000256" key="3">
    <source>
        <dbReference type="ARBA" id="ARBA00022448"/>
    </source>
</evidence>
<dbReference type="Proteomes" id="UP000051048">
    <property type="component" value="Unassembled WGS sequence"/>
</dbReference>
<evidence type="ECO:0000259" key="9">
    <source>
        <dbReference type="Pfam" id="PF01545"/>
    </source>
</evidence>
<feature type="transmembrane region" description="Helical" evidence="8">
    <location>
        <begin position="20"/>
        <end position="42"/>
    </location>
</feature>